<dbReference type="EMBL" id="JBHTLP010000011">
    <property type="protein sequence ID" value="MFD1142986.1"/>
    <property type="molecule type" value="Genomic_DNA"/>
</dbReference>
<comment type="caution">
    <text evidence="2">The sequence shown here is derived from an EMBL/GenBank/DDBJ whole genome shotgun (WGS) entry which is preliminary data.</text>
</comment>
<keyword evidence="1" id="KW-0812">Transmembrane</keyword>
<accession>A0ABW3QES4</accession>
<dbReference type="Proteomes" id="UP001597116">
    <property type="component" value="Unassembled WGS sequence"/>
</dbReference>
<organism evidence="2 3">
    <name type="scientific">Larkinella insperata</name>
    <dbReference type="NCBI Taxonomy" id="332158"/>
    <lineage>
        <taxon>Bacteria</taxon>
        <taxon>Pseudomonadati</taxon>
        <taxon>Bacteroidota</taxon>
        <taxon>Cytophagia</taxon>
        <taxon>Cytophagales</taxon>
        <taxon>Spirosomataceae</taxon>
        <taxon>Larkinella</taxon>
    </lineage>
</organism>
<evidence type="ECO:0000256" key="1">
    <source>
        <dbReference type="SAM" id="Phobius"/>
    </source>
</evidence>
<proteinExistence type="predicted"/>
<feature type="transmembrane region" description="Helical" evidence="1">
    <location>
        <begin position="20"/>
        <end position="38"/>
    </location>
</feature>
<sequence>MSYQSVIDERFYKSKSMPSAAGSALLVYDLPVLVAALANRKRLLVNPVDATNPGISPERAQIIYGKAAAKTS</sequence>
<dbReference type="RefSeq" id="WP_379884376.1">
    <property type="nucleotide sequence ID" value="NZ_JBHTLP010000011.1"/>
</dbReference>
<keyword evidence="1" id="KW-0472">Membrane</keyword>
<evidence type="ECO:0000313" key="3">
    <source>
        <dbReference type="Proteomes" id="UP001597116"/>
    </source>
</evidence>
<gene>
    <name evidence="2" type="ORF">ACFQ4C_17805</name>
</gene>
<keyword evidence="3" id="KW-1185">Reference proteome</keyword>
<keyword evidence="1" id="KW-1133">Transmembrane helix</keyword>
<evidence type="ECO:0000313" key="2">
    <source>
        <dbReference type="EMBL" id="MFD1142986.1"/>
    </source>
</evidence>
<reference evidence="3" key="1">
    <citation type="journal article" date="2019" name="Int. J. Syst. Evol. Microbiol.">
        <title>The Global Catalogue of Microorganisms (GCM) 10K type strain sequencing project: providing services to taxonomists for standard genome sequencing and annotation.</title>
        <authorList>
            <consortium name="The Broad Institute Genomics Platform"/>
            <consortium name="The Broad Institute Genome Sequencing Center for Infectious Disease"/>
            <person name="Wu L."/>
            <person name="Ma J."/>
        </authorList>
    </citation>
    <scope>NUCLEOTIDE SEQUENCE [LARGE SCALE GENOMIC DNA]</scope>
    <source>
        <strain evidence="3">CCUG 55608</strain>
    </source>
</reference>
<protein>
    <submittedName>
        <fullName evidence="2">Uncharacterized protein</fullName>
    </submittedName>
</protein>
<name>A0ABW3QES4_9BACT</name>